<feature type="domain" description="FAD dependent oxidoreductase" evidence="4">
    <location>
        <begin position="7"/>
        <end position="346"/>
    </location>
</feature>
<keyword evidence="3" id="KW-0560">Oxidoreductase</keyword>
<proteinExistence type="predicted"/>
<dbReference type="Gene3D" id="3.30.9.10">
    <property type="entry name" value="D-Amino Acid Oxidase, subunit A, domain 2"/>
    <property type="match status" value="1"/>
</dbReference>
<dbReference type="STRING" id="52442.SAMN05421880_10836"/>
<keyword evidence="6" id="KW-1185">Reference proteome</keyword>
<gene>
    <name evidence="5" type="ORF">SAMN05421880_10836</name>
</gene>
<dbReference type="Pfam" id="PF01266">
    <property type="entry name" value="DAO"/>
    <property type="match status" value="1"/>
</dbReference>
<dbReference type="InterPro" id="IPR012727">
    <property type="entry name" value="Gly_oxidase_ThiO"/>
</dbReference>
<dbReference type="AlphaFoldDB" id="A0A1I4NKB0"/>
<dbReference type="GO" id="GO:0016491">
    <property type="term" value="F:oxidoreductase activity"/>
    <property type="evidence" value="ECO:0007669"/>
    <property type="project" value="UniProtKB-KW"/>
</dbReference>
<dbReference type="UniPathway" id="UPA00060"/>
<dbReference type="EMBL" id="FOUF01000008">
    <property type="protein sequence ID" value="SFM15909.1"/>
    <property type="molecule type" value="Genomic_DNA"/>
</dbReference>
<evidence type="ECO:0000256" key="2">
    <source>
        <dbReference type="ARBA" id="ARBA00022977"/>
    </source>
</evidence>
<evidence type="ECO:0000313" key="5">
    <source>
        <dbReference type="EMBL" id="SFM15909.1"/>
    </source>
</evidence>
<accession>A0A1I4NKB0</accession>
<name>A0A1I4NKB0_9PROT</name>
<organism evidence="5 6">
    <name type="scientific">Nitrosomonas nitrosa</name>
    <dbReference type="NCBI Taxonomy" id="52442"/>
    <lineage>
        <taxon>Bacteria</taxon>
        <taxon>Pseudomonadati</taxon>
        <taxon>Pseudomonadota</taxon>
        <taxon>Betaproteobacteria</taxon>
        <taxon>Nitrosomonadales</taxon>
        <taxon>Nitrosomonadaceae</taxon>
        <taxon>Nitrosomonas</taxon>
    </lineage>
</organism>
<protein>
    <submittedName>
        <fullName evidence="5">Glycine oxidase</fullName>
    </submittedName>
</protein>
<evidence type="ECO:0000256" key="1">
    <source>
        <dbReference type="ARBA" id="ARBA00004948"/>
    </source>
</evidence>
<sequence>MNKATSDFIVIGAGIIGLATAAELLEAGATVTVLERGEIGRESSWAGGGILSPLCPWDYPNEVTLLTDFSAALYPEWVVRLHASTGIDVEYEVSGLLVLPPYDMAAVQTWQHSHNVPVERKRLGDVCFFSQERDFAYPVENALFLPHIAQVRNPRLLSALRSHVVHLGGRLVEHCEVSKFAVSNQMIHGVISTCGRFGADYVIVTAGAWSGQILGEFALSLDIKPIQGQMLLYKFESPPLTSILLQGSVYLIPRRDGHLLVGSTVEDVGFNKQTTSAARDDLFEQARKLLPQLEGMPLIQHWAGLRPASPQNIPIIGPHPLLKNLFINSGHFRYGVTMAPGSAQLLLNAIMGKPQPFDIRPYQKGWEND</sequence>
<reference evidence="5 6" key="1">
    <citation type="submission" date="2016-10" db="EMBL/GenBank/DDBJ databases">
        <authorList>
            <person name="de Groot N.N."/>
        </authorList>
    </citation>
    <scope>NUCLEOTIDE SEQUENCE [LARGE SCALE GENOMIC DNA]</scope>
    <source>
        <strain evidence="5 6">Nm146</strain>
    </source>
</reference>
<keyword evidence="2" id="KW-0784">Thiamine biosynthesis</keyword>
<evidence type="ECO:0000313" key="6">
    <source>
        <dbReference type="Proteomes" id="UP000199561"/>
    </source>
</evidence>
<evidence type="ECO:0000259" key="4">
    <source>
        <dbReference type="Pfam" id="PF01266"/>
    </source>
</evidence>
<comment type="pathway">
    <text evidence="1">Cofactor biosynthesis; thiamine diphosphate biosynthesis.</text>
</comment>
<dbReference type="InterPro" id="IPR036188">
    <property type="entry name" value="FAD/NAD-bd_sf"/>
</dbReference>
<dbReference type="GO" id="GO:0009228">
    <property type="term" value="P:thiamine biosynthetic process"/>
    <property type="evidence" value="ECO:0007669"/>
    <property type="project" value="UniProtKB-KW"/>
</dbReference>
<dbReference type="PANTHER" id="PTHR13847:SF289">
    <property type="entry name" value="GLYCINE OXIDASE"/>
    <property type="match status" value="1"/>
</dbReference>
<dbReference type="NCBIfam" id="TIGR02352">
    <property type="entry name" value="thiamin_ThiO"/>
    <property type="match status" value="1"/>
</dbReference>
<dbReference type="GO" id="GO:0005737">
    <property type="term" value="C:cytoplasm"/>
    <property type="evidence" value="ECO:0007669"/>
    <property type="project" value="TreeGrafter"/>
</dbReference>
<dbReference type="Proteomes" id="UP000199561">
    <property type="component" value="Unassembled WGS sequence"/>
</dbReference>
<dbReference type="Gene3D" id="3.50.50.60">
    <property type="entry name" value="FAD/NAD(P)-binding domain"/>
    <property type="match status" value="1"/>
</dbReference>
<dbReference type="GO" id="GO:0050660">
    <property type="term" value="F:flavin adenine dinucleotide binding"/>
    <property type="evidence" value="ECO:0007669"/>
    <property type="project" value="InterPro"/>
</dbReference>
<dbReference type="InterPro" id="IPR006076">
    <property type="entry name" value="FAD-dep_OxRdtase"/>
</dbReference>
<dbReference type="GO" id="GO:0009229">
    <property type="term" value="P:thiamine diphosphate biosynthetic process"/>
    <property type="evidence" value="ECO:0007669"/>
    <property type="project" value="UniProtKB-UniPathway"/>
</dbReference>
<dbReference type="RefSeq" id="WP_090667319.1">
    <property type="nucleotide sequence ID" value="NZ_FOUF01000008.1"/>
</dbReference>
<dbReference type="SUPFAM" id="SSF51905">
    <property type="entry name" value="FAD/NAD(P)-binding domain"/>
    <property type="match status" value="1"/>
</dbReference>
<evidence type="ECO:0000256" key="3">
    <source>
        <dbReference type="ARBA" id="ARBA00023002"/>
    </source>
</evidence>
<dbReference type="PANTHER" id="PTHR13847">
    <property type="entry name" value="SARCOSINE DEHYDROGENASE-RELATED"/>
    <property type="match status" value="1"/>
</dbReference>
<dbReference type="SUPFAM" id="SSF54373">
    <property type="entry name" value="FAD-linked reductases, C-terminal domain"/>
    <property type="match status" value="1"/>
</dbReference>